<protein>
    <submittedName>
        <fullName evidence="5">Por secretion system C-terminal sorting domain-containing protein</fullName>
    </submittedName>
</protein>
<accession>A0A521BTM2</accession>
<evidence type="ECO:0000259" key="2">
    <source>
        <dbReference type="Pfam" id="PF18370"/>
    </source>
</evidence>
<dbReference type="InterPro" id="IPR028994">
    <property type="entry name" value="Integrin_alpha_N"/>
</dbReference>
<dbReference type="PANTHER" id="PTHR43118:SF1">
    <property type="entry name" value="RHAMNOGALACTURONAN LYASE (EUROFUNG)"/>
    <property type="match status" value="1"/>
</dbReference>
<feature type="domain" description="Secretion system C-terminal sorting" evidence="3">
    <location>
        <begin position="855"/>
        <end position="931"/>
    </location>
</feature>
<dbReference type="InterPro" id="IPR034641">
    <property type="entry name" value="RGL11"/>
</dbReference>
<evidence type="ECO:0000259" key="4">
    <source>
        <dbReference type="Pfam" id="PF21348"/>
    </source>
</evidence>
<dbReference type="InterPro" id="IPR041624">
    <property type="entry name" value="RGI_lyase"/>
</dbReference>
<dbReference type="Pfam" id="PF21348">
    <property type="entry name" value="RGL11_C"/>
    <property type="match status" value="1"/>
</dbReference>
<gene>
    <name evidence="5" type="ORF">SAMN06265219_10342</name>
</gene>
<dbReference type="InterPro" id="IPR049366">
    <property type="entry name" value="RGL11_C"/>
</dbReference>
<dbReference type="Gene3D" id="2.60.40.4070">
    <property type="match status" value="1"/>
</dbReference>
<name>A0A521BTM2_9BACT</name>
<sequence length="934" mass="102755">MKTVMGIFLLPVLIISGMMSLGSTAQAQTKQVENLDRGLIAIAQENGYLVSWRLLGNEAYDTGFNVYRDGEKLNEAPITGATLFTDTDGGEAPNYTVRAVVDGSEQTDSKPARLIKNTEGEHAGYFDIPLNRPQQGPEGGIYSPNDASVGDLNGDGQYEVVVKWNPSNAKDNSQAGKTDNVYLDAYTLDGAMLWRIDLGRNIRAGAHYTQFMVYDFDGSGKAELMVKTAPGTKDGNGNFLSKGPAASANHSADFRNSDGYILRGPEYLTVFDGETGAELATTEYVPVRGGTMQEDWGDSYGNRVDRFLAGVAYVDGEKPSAIFARGYYTRMVVVAWDWRNGELTQRWVFDTDDPEYGSSWEGQGNHQLSVADADNDGRHEIIYGSVVIDDDGSGLHNTGQGHGDALHVTQMVKGDPIPKIFMPHEWDQYGVSLRNADDGSMLFNNDKSGDIGRGAAAELDSEVPGFKFWASSGMGLYDMDGNVAGQIPSSINHVVWWDGELSRELLNSNRVTKWSVANNSGTTLLSGSGTASVNGTKSNPNLQADILGDWREEVLLRTTDNERLRVFTTTMPTDHRLYTFMHDPVYRTAIAWQNTAYNQPPHPGFYVASDMDFPLSTPDVEFAQEDISSCALTPITPFLKVGDGEFEATANAFVEFGATVSLAPQAEGEGSWSWTGPEGFTAEGREITLEELREEQGGSYFVRYTNACGSQTKFTFDIQVEPEPTEVRFAVDMEGQDTSRGVFLTGVIVNWDIVEMENVYGDIYTHVMEAEPGASGIYYYMTTGTWDNYEEYKEEIPITCTAFHTSGRGRGYNMGEEDMILAHKWSSCETFDYEMATSSESEISLPDEFTLRQNYPNPFNPSTVISYQLPVNSKVNLEVFDMSGRVVASLVDGRIQPAGTHAEVFEAADLASGMYIYQLKAGDFSMTKKLLLIK</sequence>
<proteinExistence type="predicted"/>
<keyword evidence="6" id="KW-1185">Reference proteome</keyword>
<organism evidence="5 6">
    <name type="scientific">Gracilimonas mengyeensis</name>
    <dbReference type="NCBI Taxonomy" id="1302730"/>
    <lineage>
        <taxon>Bacteria</taxon>
        <taxon>Pseudomonadati</taxon>
        <taxon>Balneolota</taxon>
        <taxon>Balneolia</taxon>
        <taxon>Balneolales</taxon>
        <taxon>Balneolaceae</taxon>
        <taxon>Gracilimonas</taxon>
    </lineage>
</organism>
<dbReference type="Proteomes" id="UP000317557">
    <property type="component" value="Unassembled WGS sequence"/>
</dbReference>
<dbReference type="Gene3D" id="2.60.40.10">
    <property type="entry name" value="Immunoglobulins"/>
    <property type="match status" value="2"/>
</dbReference>
<feature type="chain" id="PRO_5021747781" evidence="1">
    <location>
        <begin position="28"/>
        <end position="934"/>
    </location>
</feature>
<dbReference type="InterPro" id="IPR026444">
    <property type="entry name" value="Secre_tail"/>
</dbReference>
<reference evidence="5 6" key="1">
    <citation type="submission" date="2017-05" db="EMBL/GenBank/DDBJ databases">
        <authorList>
            <person name="Varghese N."/>
            <person name="Submissions S."/>
        </authorList>
    </citation>
    <scope>NUCLEOTIDE SEQUENCE [LARGE SCALE GENOMIC DNA]</scope>
    <source>
        <strain evidence="5 6">DSM 21985</strain>
    </source>
</reference>
<dbReference type="InterPro" id="IPR013783">
    <property type="entry name" value="Ig-like_fold"/>
</dbReference>
<dbReference type="AlphaFoldDB" id="A0A521BTM2"/>
<evidence type="ECO:0000313" key="5">
    <source>
        <dbReference type="EMBL" id="SMO50061.1"/>
    </source>
</evidence>
<evidence type="ECO:0000259" key="3">
    <source>
        <dbReference type="Pfam" id="PF18962"/>
    </source>
</evidence>
<dbReference type="SUPFAM" id="SSF69318">
    <property type="entry name" value="Integrin alpha N-terminal domain"/>
    <property type="match status" value="1"/>
</dbReference>
<keyword evidence="1" id="KW-0732">Signal</keyword>
<dbReference type="Pfam" id="PF18370">
    <property type="entry name" value="RGI_lyase"/>
    <property type="match status" value="1"/>
</dbReference>
<dbReference type="NCBIfam" id="TIGR04183">
    <property type="entry name" value="Por_Secre_tail"/>
    <property type="match status" value="1"/>
</dbReference>
<feature type="domain" description="Rhamnogalacturonan I lyase beta-sheet" evidence="2">
    <location>
        <begin position="30"/>
        <end position="113"/>
    </location>
</feature>
<feature type="domain" description="Rhamnogalacturonan lyase family 11 C-terminal" evidence="4">
    <location>
        <begin position="125"/>
        <end position="614"/>
    </location>
</feature>
<dbReference type="PANTHER" id="PTHR43118">
    <property type="entry name" value="RHAMNOGALACTURONAN LYASE (EUROFUNG)"/>
    <property type="match status" value="1"/>
</dbReference>
<dbReference type="Pfam" id="PF18962">
    <property type="entry name" value="Por_Secre_tail"/>
    <property type="match status" value="1"/>
</dbReference>
<dbReference type="EMBL" id="FXTP01000003">
    <property type="protein sequence ID" value="SMO50061.1"/>
    <property type="molecule type" value="Genomic_DNA"/>
</dbReference>
<dbReference type="CDD" id="cd10318">
    <property type="entry name" value="RGL11"/>
    <property type="match status" value="1"/>
</dbReference>
<evidence type="ECO:0000313" key="6">
    <source>
        <dbReference type="Proteomes" id="UP000317557"/>
    </source>
</evidence>
<evidence type="ECO:0000256" key="1">
    <source>
        <dbReference type="SAM" id="SignalP"/>
    </source>
</evidence>
<dbReference type="OrthoDB" id="9802318at2"/>
<feature type="signal peptide" evidence="1">
    <location>
        <begin position="1"/>
        <end position="27"/>
    </location>
</feature>